<dbReference type="EMBL" id="JBHLXH010000001">
    <property type="protein sequence ID" value="MFC0223036.1"/>
    <property type="molecule type" value="Genomic_DNA"/>
</dbReference>
<proteinExistence type="predicted"/>
<dbReference type="GO" id="GO:0016301">
    <property type="term" value="F:kinase activity"/>
    <property type="evidence" value="ECO:0007669"/>
    <property type="project" value="UniProtKB-KW"/>
</dbReference>
<keyword evidence="1" id="KW-0808">Transferase</keyword>
<accession>A0ABV6E258</accession>
<dbReference type="SUPFAM" id="SSF55781">
    <property type="entry name" value="GAF domain-like"/>
    <property type="match status" value="2"/>
</dbReference>
<dbReference type="CDD" id="cd16917">
    <property type="entry name" value="HATPase_UhpB-NarQ-NarX-like"/>
    <property type="match status" value="1"/>
</dbReference>
<dbReference type="SUPFAM" id="SSF55874">
    <property type="entry name" value="ATPase domain of HSP90 chaperone/DNA topoisomerase II/histidine kinase"/>
    <property type="match status" value="1"/>
</dbReference>
<keyword evidence="2 6" id="KW-0418">Kinase</keyword>
<dbReference type="Gene3D" id="1.20.5.1930">
    <property type="match status" value="1"/>
</dbReference>
<protein>
    <submittedName>
        <fullName evidence="6">Sensor histidine kinase</fullName>
    </submittedName>
</protein>
<keyword evidence="3" id="KW-0902">Two-component regulatory system</keyword>
<dbReference type="InterPro" id="IPR050482">
    <property type="entry name" value="Sensor_HK_TwoCompSys"/>
</dbReference>
<feature type="region of interest" description="Disordered" evidence="4">
    <location>
        <begin position="53"/>
        <end position="73"/>
    </location>
</feature>
<organism evidence="6 7">
    <name type="scientific">Nocardioides zeicaulis</name>
    <dbReference type="NCBI Taxonomy" id="1776857"/>
    <lineage>
        <taxon>Bacteria</taxon>
        <taxon>Bacillati</taxon>
        <taxon>Actinomycetota</taxon>
        <taxon>Actinomycetes</taxon>
        <taxon>Propionibacteriales</taxon>
        <taxon>Nocardioidaceae</taxon>
        <taxon>Nocardioides</taxon>
    </lineage>
</organism>
<dbReference type="Gene3D" id="3.30.450.40">
    <property type="match status" value="2"/>
</dbReference>
<dbReference type="Pfam" id="PF02518">
    <property type="entry name" value="HATPase_c"/>
    <property type="match status" value="1"/>
</dbReference>
<evidence type="ECO:0000313" key="7">
    <source>
        <dbReference type="Proteomes" id="UP001589698"/>
    </source>
</evidence>
<gene>
    <name evidence="6" type="ORF">ACFFJG_11120</name>
</gene>
<evidence type="ECO:0000259" key="5">
    <source>
        <dbReference type="SMART" id="SM00387"/>
    </source>
</evidence>
<evidence type="ECO:0000256" key="3">
    <source>
        <dbReference type="ARBA" id="ARBA00023012"/>
    </source>
</evidence>
<reference evidence="6 7" key="1">
    <citation type="submission" date="2024-09" db="EMBL/GenBank/DDBJ databases">
        <authorList>
            <person name="Sun Q."/>
            <person name="Mori K."/>
        </authorList>
    </citation>
    <scope>NUCLEOTIDE SEQUENCE [LARGE SCALE GENOMIC DNA]</scope>
    <source>
        <strain evidence="6 7">CCM 8654</strain>
    </source>
</reference>
<evidence type="ECO:0000313" key="6">
    <source>
        <dbReference type="EMBL" id="MFC0223036.1"/>
    </source>
</evidence>
<keyword evidence="7" id="KW-1185">Reference proteome</keyword>
<evidence type="ECO:0000256" key="1">
    <source>
        <dbReference type="ARBA" id="ARBA00022679"/>
    </source>
</evidence>
<comment type="caution">
    <text evidence="6">The sequence shown here is derived from an EMBL/GenBank/DDBJ whole genome shotgun (WGS) entry which is preliminary data.</text>
</comment>
<dbReference type="Pfam" id="PF07730">
    <property type="entry name" value="HisKA_3"/>
    <property type="match status" value="1"/>
</dbReference>
<dbReference type="InterPro" id="IPR036890">
    <property type="entry name" value="HATPase_C_sf"/>
</dbReference>
<evidence type="ECO:0000256" key="2">
    <source>
        <dbReference type="ARBA" id="ARBA00022777"/>
    </source>
</evidence>
<dbReference type="InterPro" id="IPR003594">
    <property type="entry name" value="HATPase_dom"/>
</dbReference>
<name>A0ABV6E258_9ACTN</name>
<sequence length="537" mass="56424">MVFSGAPELRRSDLLAVVSVLDVDTVLERAATIGAARAGAGAAVVAVVDERAAGEGEEAEPDDAPRITAQGTDRATARAVRERLGAAGLHGSPGQRPDHDVARLHDPVSGTEVLRVPVVVDGRLFADLLLLDPPGERFADADVESISVLGTVTGVAVRNALSYHLNERRREAAELTAAVDQSVRPPFALTDTLAQVARGALRISGARSVAVVSAGPHDADVSASAGQVGDELGGLVDDLADQVRAAQAGGHELVATSGGRRVWGVPLSSDHGFSGVVLMWFDPSRGRATAEDRTLLTSFVRHGALVLDHVALQQERQHAVLAADRDRIARDLHDVVIQRLYATALRLRAGARAERQGHGDGEHVTEAIREIGDSIREIRGAIFALERGRSASLRSDVLALAREYESALGFVPVVRSWGAVDSLVGQDLADQATVVLRELLSNCARHAGAGRCEVDVSVEAGWFGLQVSDDGRGMSADRVAGNGLRNLRTRAEDLGGVLVVEPAEPRGTLLRWRVPLAPHDEAGRSSASSSAEGVAGA</sequence>
<feature type="domain" description="Histidine kinase/HSP90-like ATPase" evidence="5">
    <location>
        <begin position="427"/>
        <end position="518"/>
    </location>
</feature>
<dbReference type="SMART" id="SM00387">
    <property type="entry name" value="HATPase_c"/>
    <property type="match status" value="1"/>
</dbReference>
<dbReference type="Proteomes" id="UP001589698">
    <property type="component" value="Unassembled WGS sequence"/>
</dbReference>
<dbReference type="Gene3D" id="3.30.565.10">
    <property type="entry name" value="Histidine kinase-like ATPase, C-terminal domain"/>
    <property type="match status" value="1"/>
</dbReference>
<dbReference type="PANTHER" id="PTHR24421">
    <property type="entry name" value="NITRATE/NITRITE SENSOR PROTEIN NARX-RELATED"/>
    <property type="match status" value="1"/>
</dbReference>
<evidence type="ECO:0000256" key="4">
    <source>
        <dbReference type="SAM" id="MobiDB-lite"/>
    </source>
</evidence>
<dbReference type="PANTHER" id="PTHR24421:SF61">
    <property type="entry name" value="OXYGEN SENSOR HISTIDINE KINASE NREB"/>
    <property type="match status" value="1"/>
</dbReference>
<dbReference type="RefSeq" id="WP_378518785.1">
    <property type="nucleotide sequence ID" value="NZ_CBCSDI010000039.1"/>
</dbReference>
<dbReference type="InterPro" id="IPR011712">
    <property type="entry name" value="Sig_transdc_His_kin_sub3_dim/P"/>
</dbReference>
<dbReference type="InterPro" id="IPR029016">
    <property type="entry name" value="GAF-like_dom_sf"/>
</dbReference>